<dbReference type="Pfam" id="PF03480">
    <property type="entry name" value="DctP"/>
    <property type="match status" value="1"/>
</dbReference>
<dbReference type="PaxDb" id="584708-Apau_0215"/>
<protein>
    <submittedName>
        <fullName evidence="6">TRAP dicarboxylate transporter, DctP subunit</fullName>
    </submittedName>
</protein>
<evidence type="ECO:0000256" key="4">
    <source>
        <dbReference type="ARBA" id="ARBA00022729"/>
    </source>
</evidence>
<dbReference type="InterPro" id="IPR018389">
    <property type="entry name" value="DctP_fam"/>
</dbReference>
<evidence type="ECO:0000313" key="7">
    <source>
        <dbReference type="Proteomes" id="UP000005096"/>
    </source>
</evidence>
<dbReference type="NCBIfam" id="TIGR00787">
    <property type="entry name" value="dctP"/>
    <property type="match status" value="1"/>
</dbReference>
<comment type="similarity">
    <text evidence="2">Belongs to the bacterial solute-binding protein 7 family.</text>
</comment>
<feature type="chain" id="PRO_5003167448" evidence="5">
    <location>
        <begin position="27"/>
        <end position="336"/>
    </location>
</feature>
<evidence type="ECO:0000256" key="2">
    <source>
        <dbReference type="ARBA" id="ARBA00009023"/>
    </source>
</evidence>
<organism evidence="6 7">
    <name type="scientific">Aminomonas paucivorans DSM 12260</name>
    <dbReference type="NCBI Taxonomy" id="584708"/>
    <lineage>
        <taxon>Bacteria</taxon>
        <taxon>Thermotogati</taxon>
        <taxon>Synergistota</taxon>
        <taxon>Synergistia</taxon>
        <taxon>Synergistales</taxon>
        <taxon>Synergistaceae</taxon>
        <taxon>Aminomonas</taxon>
    </lineage>
</organism>
<comment type="subcellular location">
    <subcellularLocation>
        <location evidence="1">Cell envelope</location>
    </subcellularLocation>
</comment>
<gene>
    <name evidence="6" type="ORF">Apau_0215</name>
</gene>
<dbReference type="EMBL" id="CM001022">
    <property type="protein sequence ID" value="EFQ22651.1"/>
    <property type="molecule type" value="Genomic_DNA"/>
</dbReference>
<dbReference type="HOGENOM" id="CLU_036176_1_3_0"/>
<dbReference type="GO" id="GO:0030288">
    <property type="term" value="C:outer membrane-bounded periplasmic space"/>
    <property type="evidence" value="ECO:0007669"/>
    <property type="project" value="InterPro"/>
</dbReference>
<keyword evidence="7" id="KW-1185">Reference proteome</keyword>
<feature type="signal peptide" evidence="5">
    <location>
        <begin position="1"/>
        <end position="26"/>
    </location>
</feature>
<dbReference type="GO" id="GO:0055085">
    <property type="term" value="P:transmembrane transport"/>
    <property type="evidence" value="ECO:0007669"/>
    <property type="project" value="InterPro"/>
</dbReference>
<dbReference type="CDD" id="cd13676">
    <property type="entry name" value="PBP2_TRAP_DctP2_like"/>
    <property type="match status" value="1"/>
</dbReference>
<dbReference type="OrthoDB" id="89872at2"/>
<dbReference type="eggNOG" id="COG1638">
    <property type="taxonomic scope" value="Bacteria"/>
</dbReference>
<dbReference type="PANTHER" id="PTHR33376">
    <property type="match status" value="1"/>
</dbReference>
<dbReference type="AlphaFoldDB" id="E3CXQ8"/>
<dbReference type="PIRSF" id="PIRSF006470">
    <property type="entry name" value="DctB"/>
    <property type="match status" value="1"/>
</dbReference>
<dbReference type="InterPro" id="IPR004682">
    <property type="entry name" value="TRAP_DctP"/>
</dbReference>
<evidence type="ECO:0000256" key="3">
    <source>
        <dbReference type="ARBA" id="ARBA00022448"/>
    </source>
</evidence>
<reference evidence="6 7" key="1">
    <citation type="journal article" date="2010" name="Stand. Genomic Sci.">
        <title>Non-contiguous finished genome sequence of Aminomonas paucivorans type strain (GLU-3).</title>
        <authorList>
            <person name="Pitluck S."/>
            <person name="Yasawong M."/>
            <person name="Held B."/>
            <person name="Lapidus A."/>
            <person name="Nolan M."/>
            <person name="Copeland A."/>
            <person name="Lucas S."/>
            <person name="Del Rio T.G."/>
            <person name="Tice H."/>
            <person name="Cheng J.F."/>
            <person name="Chertkov O."/>
            <person name="Goodwin L."/>
            <person name="Tapia R."/>
            <person name="Han C."/>
            <person name="Liolios K."/>
            <person name="Ivanova N."/>
            <person name="Mavromatis K."/>
            <person name="Ovchinnikova G."/>
            <person name="Pati A."/>
            <person name="Chen A."/>
            <person name="Palaniappan K."/>
            <person name="Land M."/>
            <person name="Hauser L."/>
            <person name="Chang Y.J."/>
            <person name="Jeffries C.D."/>
            <person name="Pukall R."/>
            <person name="Spring S."/>
            <person name="Rohde M."/>
            <person name="Sikorski J."/>
            <person name="Goker M."/>
            <person name="Woyke T."/>
            <person name="Bristow J."/>
            <person name="Eisen J.A."/>
            <person name="Markowitz V."/>
            <person name="Hugenholtz P."/>
            <person name="Kyrpides N.C."/>
            <person name="Klenk H.P."/>
        </authorList>
    </citation>
    <scope>NUCLEOTIDE SEQUENCE [LARGE SCALE GENOMIC DNA]</scope>
    <source>
        <strain evidence="6 7">DSM 12260</strain>
    </source>
</reference>
<sequence length="336" mass="37492">MLKNRVFVALALVAALLCFAAVPCFAAKAEVTIKVGYILPETQSDHIIMRDVFKKDVESKSGGRIKVELYPNAQLGGDRELIESVQLGTIQMAIPATSALAGFEKRFQVFDLPFLFKSKKAAYKALDGELGKKIDALLPPLRMVNLGYGENGYRHVTNNRGPVTKPADLKGLKLRTMENPMHIAFFKLLGANPTPMNFGELYTALQQKTVDGEENPISLVYTSKFYEVQKFYSLTGHVYSATMLLTNKAFFEKLPKDLQKVVADAARRYVTEQRKLSDKQEQKFLADLKKAGMQINDLTPEQKAAFVKVTQPVYDQFKDQLGADLVEAAKKVANEK</sequence>
<proteinExistence type="inferred from homology"/>
<dbReference type="Gene3D" id="3.40.190.170">
    <property type="entry name" value="Bacterial extracellular solute-binding protein, family 7"/>
    <property type="match status" value="1"/>
</dbReference>
<dbReference type="RefSeq" id="WP_006299795.1">
    <property type="nucleotide sequence ID" value="NZ_CM001022.1"/>
</dbReference>
<name>E3CXQ8_9BACT</name>
<keyword evidence="4 5" id="KW-0732">Signal</keyword>
<evidence type="ECO:0000256" key="5">
    <source>
        <dbReference type="SAM" id="SignalP"/>
    </source>
</evidence>
<evidence type="ECO:0000256" key="1">
    <source>
        <dbReference type="ARBA" id="ARBA00004196"/>
    </source>
</evidence>
<evidence type="ECO:0000313" key="6">
    <source>
        <dbReference type="EMBL" id="EFQ22651.1"/>
    </source>
</evidence>
<dbReference type="STRING" id="584708.Apau_0215"/>
<dbReference type="Proteomes" id="UP000005096">
    <property type="component" value="Chromosome"/>
</dbReference>
<dbReference type="InterPro" id="IPR038404">
    <property type="entry name" value="TRAP_DctP_sf"/>
</dbReference>
<dbReference type="PANTHER" id="PTHR33376:SF4">
    <property type="entry name" value="SIALIC ACID-BINDING PERIPLASMIC PROTEIN SIAP"/>
    <property type="match status" value="1"/>
</dbReference>
<accession>E3CXQ8</accession>
<keyword evidence="3" id="KW-0813">Transport</keyword>
<dbReference type="NCBIfam" id="NF037995">
    <property type="entry name" value="TRAP_S1"/>
    <property type="match status" value="1"/>
</dbReference>